<keyword evidence="2" id="KW-0812">Transmembrane</keyword>
<keyword evidence="4" id="KW-1185">Reference proteome</keyword>
<feature type="region of interest" description="Disordered" evidence="1">
    <location>
        <begin position="114"/>
        <end position="134"/>
    </location>
</feature>
<feature type="compositionally biased region" description="Low complexity" evidence="1">
    <location>
        <begin position="117"/>
        <end position="134"/>
    </location>
</feature>
<proteinExistence type="predicted"/>
<feature type="transmembrane region" description="Helical" evidence="2">
    <location>
        <begin position="184"/>
        <end position="210"/>
    </location>
</feature>
<dbReference type="RefSeq" id="WP_169322581.1">
    <property type="nucleotide sequence ID" value="NZ_JABCJJ010000001.1"/>
</dbReference>
<evidence type="ECO:0000313" key="3">
    <source>
        <dbReference type="EMBL" id="NMR18641.1"/>
    </source>
</evidence>
<dbReference type="Proteomes" id="UP000562124">
    <property type="component" value="Unassembled WGS sequence"/>
</dbReference>
<keyword evidence="2" id="KW-1133">Transmembrane helix</keyword>
<keyword evidence="2" id="KW-0472">Membrane</keyword>
<feature type="transmembrane region" description="Helical" evidence="2">
    <location>
        <begin position="293"/>
        <end position="314"/>
    </location>
</feature>
<feature type="transmembrane region" description="Helical" evidence="2">
    <location>
        <begin position="217"/>
        <end position="238"/>
    </location>
</feature>
<feature type="transmembrane region" description="Helical" evidence="2">
    <location>
        <begin position="145"/>
        <end position="178"/>
    </location>
</feature>
<feature type="transmembrane region" description="Helical" evidence="2">
    <location>
        <begin position="14"/>
        <end position="35"/>
    </location>
</feature>
<dbReference type="AlphaFoldDB" id="A0A7Y0LUV9"/>
<feature type="transmembrane region" description="Helical" evidence="2">
    <location>
        <begin position="87"/>
        <end position="109"/>
    </location>
</feature>
<feature type="transmembrane region" description="Helical" evidence="2">
    <location>
        <begin position="372"/>
        <end position="392"/>
    </location>
</feature>
<evidence type="ECO:0000256" key="2">
    <source>
        <dbReference type="SAM" id="Phobius"/>
    </source>
</evidence>
<gene>
    <name evidence="3" type="ORF">HIR71_00085</name>
</gene>
<accession>A0A7Y0LUV9</accession>
<comment type="caution">
    <text evidence="3">The sequence shown here is derived from an EMBL/GenBank/DDBJ whole genome shotgun (WGS) entry which is preliminary data.</text>
</comment>
<reference evidence="3 4" key="1">
    <citation type="submission" date="2020-04" db="EMBL/GenBank/DDBJ databases">
        <title>Sequencing and Assembly of C. fimi.</title>
        <authorList>
            <person name="Ramsey A.R."/>
        </authorList>
    </citation>
    <scope>NUCLEOTIDE SEQUENCE [LARGE SCALE GENOMIC DNA]</scope>
    <source>
        <strain evidence="3 4">SB</strain>
    </source>
</reference>
<feature type="transmembrane region" description="Helical" evidence="2">
    <location>
        <begin position="404"/>
        <end position="425"/>
    </location>
</feature>
<name>A0A7Y0LUV9_CELFI</name>
<evidence type="ECO:0000256" key="1">
    <source>
        <dbReference type="SAM" id="MobiDB-lite"/>
    </source>
</evidence>
<protein>
    <submittedName>
        <fullName evidence="3">DUF2029 domain-containing protein</fullName>
    </submittedName>
</protein>
<dbReference type="EMBL" id="JABCJJ010000001">
    <property type="protein sequence ID" value="NMR18641.1"/>
    <property type="molecule type" value="Genomic_DNA"/>
</dbReference>
<evidence type="ECO:0000313" key="4">
    <source>
        <dbReference type="Proteomes" id="UP000562124"/>
    </source>
</evidence>
<sequence>MASRPHLRPRGGPALWLAFALVHGWLTVVGVVLIPNRAFYDVDLYRYWVALGLVDGQWPVLDGPWVYPAGALVPMLVPAAVGAGSTVAYALGWSALVTVLDGVAALALVRHGSASNSTAGSPSDSTADSPSDSTAGSTAADSLAAWWWLAFLALLGPVAMGRIDAIVAPLVVLALLAAMTRPRVAAALLTAGAWIKVAPGALVLPLAMAARRPLRDVVVPAALVCVVVLGAVAAGGGLGNVTSFLLTQDARGLQVESVTATPWVLRSTLRGEAPAVLNRELVTWEAVGPGADAAARVLDVLLPLAVAGLAVLLWRARAHGGQTLVWGSLALMAVLIVVNKVGSPQFVGWLAPPVAVLLATRRPGALPRSARVGAVVVLVLAALTQAVFPWFYPALLDGNPVLGLVLAGRNLGLVGLLALCCIVLVRIARTPAADGAPEAAAAPGLTAAGA</sequence>
<organism evidence="3 4">
    <name type="scientific">Cellulomonas fimi</name>
    <dbReference type="NCBI Taxonomy" id="1708"/>
    <lineage>
        <taxon>Bacteria</taxon>
        <taxon>Bacillati</taxon>
        <taxon>Actinomycetota</taxon>
        <taxon>Actinomycetes</taxon>
        <taxon>Micrococcales</taxon>
        <taxon>Cellulomonadaceae</taxon>
        <taxon>Cellulomonas</taxon>
    </lineage>
</organism>